<dbReference type="InterPro" id="IPR013325">
    <property type="entry name" value="RNA_pol_sigma_r2"/>
</dbReference>
<protein>
    <submittedName>
        <fullName evidence="4">RNA polymerase subunit sigma-70</fullName>
    </submittedName>
</protein>
<dbReference type="Proteomes" id="UP000223749">
    <property type="component" value="Chromosome"/>
</dbReference>
<name>A0A2D1U9C3_9SPHI</name>
<dbReference type="CDD" id="cd06171">
    <property type="entry name" value="Sigma70_r4"/>
    <property type="match status" value="1"/>
</dbReference>
<dbReference type="NCBIfam" id="TIGR02937">
    <property type="entry name" value="sigma70-ECF"/>
    <property type="match status" value="1"/>
</dbReference>
<dbReference type="PANTHER" id="PTHR30173">
    <property type="entry name" value="SIGMA 19 FACTOR"/>
    <property type="match status" value="1"/>
</dbReference>
<evidence type="ECO:0000259" key="2">
    <source>
        <dbReference type="Pfam" id="PF04542"/>
    </source>
</evidence>
<keyword evidence="5" id="KW-1185">Reference proteome</keyword>
<dbReference type="InterPro" id="IPR013249">
    <property type="entry name" value="RNA_pol_sigma70_r4_t2"/>
</dbReference>
<dbReference type="Pfam" id="PF08281">
    <property type="entry name" value="Sigma70_r4_2"/>
    <property type="match status" value="1"/>
</dbReference>
<dbReference type="GO" id="GO:0006352">
    <property type="term" value="P:DNA-templated transcription initiation"/>
    <property type="evidence" value="ECO:0007669"/>
    <property type="project" value="InterPro"/>
</dbReference>
<dbReference type="Gene3D" id="1.10.10.10">
    <property type="entry name" value="Winged helix-like DNA-binding domain superfamily/Winged helix DNA-binding domain"/>
    <property type="match status" value="1"/>
</dbReference>
<dbReference type="EMBL" id="CP024091">
    <property type="protein sequence ID" value="ATP58182.1"/>
    <property type="molecule type" value="Genomic_DNA"/>
</dbReference>
<dbReference type="KEGG" id="pgs:CPT03_17780"/>
<sequence>MNHLRSLLATYAYNITGSYEVSQDIVQDVFLKFLEVDRADVINEKAYLVRSVVNMAINYKKRSERVQHEYPGIWLPEPIDTNEADSTLNREDVLSYSLMVLLEKLTPQQRAVFILKEGFDYNHAEIAELLEITISNSRQILKRAKQCIQERRKLAKNNAERELVLKYRNAIKNGDVRELELMLKDDISVISDGGGKVLAALKPISGRANVIRFLNGLQAKFFSKRSFKYGLINHQQAMFHYEGGVMVSCQIFVFEQDEIANIFFIRNPDKLSRFEHSDCL</sequence>
<dbReference type="GO" id="GO:0016987">
    <property type="term" value="F:sigma factor activity"/>
    <property type="evidence" value="ECO:0007669"/>
    <property type="project" value="InterPro"/>
</dbReference>
<dbReference type="SUPFAM" id="SSF88946">
    <property type="entry name" value="Sigma2 domain of RNA polymerase sigma factors"/>
    <property type="match status" value="1"/>
</dbReference>
<reference evidence="4 5" key="1">
    <citation type="submission" date="2017-10" db="EMBL/GenBank/DDBJ databases">
        <title>Whole genome of Pedobacter ginsengisoli T01R-27 isolated from tomato rhizosphere.</title>
        <authorList>
            <person name="Weon H.-Y."/>
            <person name="Lee S.A."/>
            <person name="Sang M.K."/>
            <person name="Song J."/>
        </authorList>
    </citation>
    <scope>NUCLEOTIDE SEQUENCE [LARGE SCALE GENOMIC DNA]</scope>
    <source>
        <strain evidence="4 5">T01R-27</strain>
    </source>
</reference>
<dbReference type="InterPro" id="IPR014284">
    <property type="entry name" value="RNA_pol_sigma-70_dom"/>
</dbReference>
<dbReference type="Pfam" id="PF04542">
    <property type="entry name" value="Sigma70_r2"/>
    <property type="match status" value="1"/>
</dbReference>
<dbReference type="SUPFAM" id="SSF88659">
    <property type="entry name" value="Sigma3 and sigma4 domains of RNA polymerase sigma factors"/>
    <property type="match status" value="1"/>
</dbReference>
<comment type="subunit">
    <text evidence="1">Interacts transiently with the RNA polymerase catalytic core formed by RpoA, RpoB, RpoC and RpoZ (2 alpha, 1 beta, 1 beta' and 1 omega subunit) to form the RNA polymerase holoenzyme that can initiate transcription.</text>
</comment>
<dbReference type="GO" id="GO:0003677">
    <property type="term" value="F:DNA binding"/>
    <property type="evidence" value="ECO:0007669"/>
    <property type="project" value="InterPro"/>
</dbReference>
<proteinExistence type="predicted"/>
<evidence type="ECO:0000256" key="1">
    <source>
        <dbReference type="ARBA" id="ARBA00011344"/>
    </source>
</evidence>
<dbReference type="Gene3D" id="1.10.1740.10">
    <property type="match status" value="1"/>
</dbReference>
<accession>A0A2D1U9C3</accession>
<evidence type="ECO:0000259" key="3">
    <source>
        <dbReference type="Pfam" id="PF08281"/>
    </source>
</evidence>
<dbReference type="RefSeq" id="WP_099440087.1">
    <property type="nucleotide sequence ID" value="NZ_CP024091.1"/>
</dbReference>
<feature type="domain" description="RNA polymerase sigma factor 70 region 4 type 2" evidence="3">
    <location>
        <begin position="98"/>
        <end position="147"/>
    </location>
</feature>
<dbReference type="InterPro" id="IPR013324">
    <property type="entry name" value="RNA_pol_sigma_r3/r4-like"/>
</dbReference>
<dbReference type="InterPro" id="IPR052704">
    <property type="entry name" value="ECF_Sigma-70_Domain"/>
</dbReference>
<gene>
    <name evidence="4" type="ORF">CPT03_17780</name>
</gene>
<evidence type="ECO:0000313" key="5">
    <source>
        <dbReference type="Proteomes" id="UP000223749"/>
    </source>
</evidence>
<feature type="domain" description="RNA polymerase sigma-70 region 2" evidence="2">
    <location>
        <begin position="3"/>
        <end position="65"/>
    </location>
</feature>
<dbReference type="InterPro" id="IPR007627">
    <property type="entry name" value="RNA_pol_sigma70_r2"/>
</dbReference>
<dbReference type="OrthoDB" id="3211555at2"/>
<dbReference type="AlphaFoldDB" id="A0A2D1U9C3"/>
<dbReference type="PANTHER" id="PTHR30173:SF36">
    <property type="entry name" value="ECF RNA POLYMERASE SIGMA FACTOR SIGJ"/>
    <property type="match status" value="1"/>
</dbReference>
<dbReference type="SUPFAM" id="SSF54427">
    <property type="entry name" value="NTF2-like"/>
    <property type="match status" value="1"/>
</dbReference>
<dbReference type="InterPro" id="IPR036388">
    <property type="entry name" value="WH-like_DNA-bd_sf"/>
</dbReference>
<organism evidence="4 5">
    <name type="scientific">Pedobacter ginsengisoli</name>
    <dbReference type="NCBI Taxonomy" id="363852"/>
    <lineage>
        <taxon>Bacteria</taxon>
        <taxon>Pseudomonadati</taxon>
        <taxon>Bacteroidota</taxon>
        <taxon>Sphingobacteriia</taxon>
        <taxon>Sphingobacteriales</taxon>
        <taxon>Sphingobacteriaceae</taxon>
        <taxon>Pedobacter</taxon>
    </lineage>
</organism>
<dbReference type="InterPro" id="IPR032710">
    <property type="entry name" value="NTF2-like_dom_sf"/>
</dbReference>
<evidence type="ECO:0000313" key="4">
    <source>
        <dbReference type="EMBL" id="ATP58182.1"/>
    </source>
</evidence>